<name>A0A1B6D9S4_9HEMI</name>
<proteinExistence type="predicted"/>
<sequence length="156" mass="17385">YEFFAKGGANSKSSIKIEIMKPLFIEKLNCEVIPSEGIASVTEFAILCEENFESKDSGDIVLFEYFQGDSLSGLLLGYCEPGHFYAVLSHSLVTVRAFNKYGAYSEKTLTVNVNPFNPTSDDIKNIIDTLNMHLFYDSNEELVMLMSAAVDLIRGK</sequence>
<organism evidence="1">
    <name type="scientific">Clastoptera arizonana</name>
    <name type="common">Arizona spittle bug</name>
    <dbReference type="NCBI Taxonomy" id="38151"/>
    <lineage>
        <taxon>Eukaryota</taxon>
        <taxon>Metazoa</taxon>
        <taxon>Ecdysozoa</taxon>
        <taxon>Arthropoda</taxon>
        <taxon>Hexapoda</taxon>
        <taxon>Insecta</taxon>
        <taxon>Pterygota</taxon>
        <taxon>Neoptera</taxon>
        <taxon>Paraneoptera</taxon>
        <taxon>Hemiptera</taxon>
        <taxon>Auchenorrhyncha</taxon>
        <taxon>Cercopoidea</taxon>
        <taxon>Clastopteridae</taxon>
        <taxon>Clastoptera</taxon>
    </lineage>
</organism>
<evidence type="ECO:0000313" key="1">
    <source>
        <dbReference type="EMBL" id="JAS22370.1"/>
    </source>
</evidence>
<accession>A0A1B6D9S4</accession>
<dbReference type="AlphaFoldDB" id="A0A1B6D9S4"/>
<reference evidence="1" key="1">
    <citation type="submission" date="2015-12" db="EMBL/GenBank/DDBJ databases">
        <title>De novo transcriptome assembly of four potential Pierce s Disease insect vectors from Arizona vineyards.</title>
        <authorList>
            <person name="Tassone E.E."/>
        </authorList>
    </citation>
    <scope>NUCLEOTIDE SEQUENCE</scope>
</reference>
<protein>
    <submittedName>
        <fullName evidence="1">Uncharacterized protein</fullName>
    </submittedName>
</protein>
<dbReference type="EMBL" id="GEDC01014928">
    <property type="protein sequence ID" value="JAS22370.1"/>
    <property type="molecule type" value="Transcribed_RNA"/>
</dbReference>
<gene>
    <name evidence="1" type="ORF">g.44177</name>
</gene>
<feature type="non-terminal residue" evidence="1">
    <location>
        <position position="1"/>
    </location>
</feature>
<feature type="non-terminal residue" evidence="1">
    <location>
        <position position="156"/>
    </location>
</feature>